<organism evidence="1 2">
    <name type="scientific">Endocarpon pusillum</name>
    <dbReference type="NCBI Taxonomy" id="364733"/>
    <lineage>
        <taxon>Eukaryota</taxon>
        <taxon>Fungi</taxon>
        <taxon>Dikarya</taxon>
        <taxon>Ascomycota</taxon>
        <taxon>Pezizomycotina</taxon>
        <taxon>Eurotiomycetes</taxon>
        <taxon>Chaetothyriomycetidae</taxon>
        <taxon>Verrucariales</taxon>
        <taxon>Verrucariaceae</taxon>
        <taxon>Endocarpon</taxon>
    </lineage>
</organism>
<dbReference type="Proteomes" id="UP000606974">
    <property type="component" value="Unassembled WGS sequence"/>
</dbReference>
<protein>
    <recommendedName>
        <fullName evidence="3">F-box domain-containing protein</fullName>
    </recommendedName>
</protein>
<dbReference type="OrthoDB" id="4111629at2759"/>
<dbReference type="Gene3D" id="3.80.10.10">
    <property type="entry name" value="Ribonuclease Inhibitor"/>
    <property type="match status" value="1"/>
</dbReference>
<proteinExistence type="predicted"/>
<sequence length="560" mass="64137">MLSLKSGASKQPSMPRIESIYDLPSELFDAIIEECVGYLPITTALSSPSLVSKRFRHAAIAILFRCISITLTNAERRHGETLLDFLLRNPHIRHCIHTVKICRSAGEATEQAVEYQKLKELLPLLPGLRNLELFYSQEANLDLLRWIASLKRQPNVAITAFDLRCFSDAHYNETMETFRALSSIRYLNFCADVPAFNSGGRSFTYLENVQRVMSICQNLVSLDLVVPPQRTVPLKRERPEFSYFRWKETTASCLPSLKELRLNVNPRRIMEQEDDCLNLLAGFQWSSIEKLDISSDRLTETVLPRFGAEMVNLQSLSIIVLYLKRNGLWAASEQSLLAVSDLLAKRSFVELELDGFNKTLPIRYVASVHLRKLRLHIIELDHTIARANLRSAAEIQELAELAPNLEHLMLDVAHVGKLWHPSAIPGVDVDVHLYQVLGAFSKFRHLKTLRLFPRYYCADENGQGGWQQAIDDDGQAVRIFKYLKSISPSLEMLVLSSDHLVAQFADIDPMSWTVCQFGDCILLRLQQANKNYEQKQIWQGQRRLRTEIKRYSHSKLRWTA</sequence>
<dbReference type="InterPro" id="IPR032675">
    <property type="entry name" value="LRR_dom_sf"/>
</dbReference>
<evidence type="ECO:0000313" key="2">
    <source>
        <dbReference type="Proteomes" id="UP000606974"/>
    </source>
</evidence>
<comment type="caution">
    <text evidence="1">The sequence shown here is derived from an EMBL/GenBank/DDBJ whole genome shotgun (WGS) entry which is preliminary data.</text>
</comment>
<dbReference type="AlphaFoldDB" id="A0A8H7E367"/>
<evidence type="ECO:0000313" key="1">
    <source>
        <dbReference type="EMBL" id="KAF7506443.1"/>
    </source>
</evidence>
<evidence type="ECO:0008006" key="3">
    <source>
        <dbReference type="Google" id="ProtNLM"/>
    </source>
</evidence>
<reference evidence="1" key="1">
    <citation type="submission" date="2020-02" db="EMBL/GenBank/DDBJ databases">
        <authorList>
            <person name="Palmer J.M."/>
        </authorList>
    </citation>
    <scope>NUCLEOTIDE SEQUENCE</scope>
    <source>
        <strain evidence="1">EPUS1.4</strain>
        <tissue evidence="1">Thallus</tissue>
    </source>
</reference>
<dbReference type="SUPFAM" id="SSF52047">
    <property type="entry name" value="RNI-like"/>
    <property type="match status" value="1"/>
</dbReference>
<dbReference type="EMBL" id="JAACFV010000087">
    <property type="protein sequence ID" value="KAF7506443.1"/>
    <property type="molecule type" value="Genomic_DNA"/>
</dbReference>
<keyword evidence="2" id="KW-1185">Reference proteome</keyword>
<name>A0A8H7E367_9EURO</name>
<gene>
    <name evidence="1" type="ORF">GJ744_011797</name>
</gene>
<accession>A0A8H7E367</accession>